<reference evidence="2 3" key="1">
    <citation type="journal article" date="2012" name="PLoS Pathog.">
        <title>Diverse lifestyles and strategies of plant pathogenesis encoded in the genomes of eighteen Dothideomycetes fungi.</title>
        <authorList>
            <person name="Ohm R.A."/>
            <person name="Feau N."/>
            <person name="Henrissat B."/>
            <person name="Schoch C.L."/>
            <person name="Horwitz B.A."/>
            <person name="Barry K.W."/>
            <person name="Condon B.J."/>
            <person name="Copeland A.C."/>
            <person name="Dhillon B."/>
            <person name="Glaser F."/>
            <person name="Hesse C.N."/>
            <person name="Kosti I."/>
            <person name="LaButti K."/>
            <person name="Lindquist E.A."/>
            <person name="Lucas S."/>
            <person name="Salamov A.A."/>
            <person name="Bradshaw R.E."/>
            <person name="Ciuffetti L."/>
            <person name="Hamelin R.C."/>
            <person name="Kema G.H.J."/>
            <person name="Lawrence C."/>
            <person name="Scott J.A."/>
            <person name="Spatafora J.W."/>
            <person name="Turgeon B.G."/>
            <person name="de Wit P.J.G.M."/>
            <person name="Zhong S."/>
            <person name="Goodwin S.B."/>
            <person name="Grigoriev I.V."/>
        </authorList>
    </citation>
    <scope>NUCLEOTIDE SEQUENCE [LARGE SCALE GENOMIC DNA]</scope>
    <source>
        <strain evidence="2 3">UAMH 10762</strain>
    </source>
</reference>
<accession>M2NC83</accession>
<evidence type="ECO:0000313" key="2">
    <source>
        <dbReference type="EMBL" id="EMC96789.1"/>
    </source>
</evidence>
<dbReference type="GeneID" id="19112353"/>
<name>M2NC83_BAUPA</name>
<feature type="signal peptide" evidence="1">
    <location>
        <begin position="1"/>
        <end position="16"/>
    </location>
</feature>
<dbReference type="HOGENOM" id="CLU_3031991_0_0_1"/>
<keyword evidence="1" id="KW-0732">Signal</keyword>
<dbReference type="KEGG" id="bcom:BAUCODRAFT_34183"/>
<gene>
    <name evidence="2" type="ORF">BAUCODRAFT_34183</name>
</gene>
<dbReference type="RefSeq" id="XP_007676178.1">
    <property type="nucleotide sequence ID" value="XM_007677988.1"/>
</dbReference>
<feature type="chain" id="PRO_5004022409" evidence="1">
    <location>
        <begin position="17"/>
        <end position="55"/>
    </location>
</feature>
<proteinExistence type="predicted"/>
<organism evidence="2 3">
    <name type="scientific">Baudoinia panamericana (strain UAMH 10762)</name>
    <name type="common">Angels' share fungus</name>
    <name type="synonym">Baudoinia compniacensis (strain UAMH 10762)</name>
    <dbReference type="NCBI Taxonomy" id="717646"/>
    <lineage>
        <taxon>Eukaryota</taxon>
        <taxon>Fungi</taxon>
        <taxon>Dikarya</taxon>
        <taxon>Ascomycota</taxon>
        <taxon>Pezizomycotina</taxon>
        <taxon>Dothideomycetes</taxon>
        <taxon>Dothideomycetidae</taxon>
        <taxon>Mycosphaerellales</taxon>
        <taxon>Teratosphaeriaceae</taxon>
        <taxon>Baudoinia</taxon>
    </lineage>
</organism>
<evidence type="ECO:0000313" key="3">
    <source>
        <dbReference type="Proteomes" id="UP000011761"/>
    </source>
</evidence>
<protein>
    <submittedName>
        <fullName evidence="2">Uncharacterized protein</fullName>
    </submittedName>
</protein>
<sequence>MKTSAAILSLCAGVFGAVIENRNSGSSSYSSNNCKTYTDTVRKFQILPLPSCFLI</sequence>
<dbReference type="EMBL" id="KB445555">
    <property type="protein sequence ID" value="EMC96789.1"/>
    <property type="molecule type" value="Genomic_DNA"/>
</dbReference>
<dbReference type="AlphaFoldDB" id="M2NC83"/>
<dbReference type="Proteomes" id="UP000011761">
    <property type="component" value="Unassembled WGS sequence"/>
</dbReference>
<keyword evidence="3" id="KW-1185">Reference proteome</keyword>
<evidence type="ECO:0000256" key="1">
    <source>
        <dbReference type="SAM" id="SignalP"/>
    </source>
</evidence>